<dbReference type="CDD" id="cd02042">
    <property type="entry name" value="ParAB_family"/>
    <property type="match status" value="1"/>
</dbReference>
<name>A0A4R1B882_9PROT</name>
<dbReference type="InterPro" id="IPR050678">
    <property type="entry name" value="DNA_Partitioning_ATPase"/>
</dbReference>
<evidence type="ECO:0000313" key="4">
    <source>
        <dbReference type="Proteomes" id="UP000295443"/>
    </source>
</evidence>
<sequence length="254" mass="27337">MAVIAVFNQKGGVGKTTTTLNLAAGLAMLERKPVIIDLDPQAHVSLACGVRGAPSRECSCAFFRDGVPLMDLLRSQGNGVRVVPAHPDLSKIDAMMGSTPGVAGKLRKGLEAGLAWEEDPILVDCAPSLGVLSLNALLAADRVLVPVTPDFLAIQGLTRLDLALRVLEQQIRRQVERRIVLTRYDENKAQSREALATLKQRYGNALCDNHVPDDPALAESPAHGMDIFAYAADSPGAHAYRMLTMELLSKGFFQ</sequence>
<dbReference type="RefSeq" id="WP_131447511.1">
    <property type="nucleotide sequence ID" value="NZ_SJZB01000042.1"/>
</dbReference>
<gene>
    <name evidence="3" type="ORF">EZJ19_10955</name>
</gene>
<reference evidence="3 4" key="1">
    <citation type="submission" date="2019-03" db="EMBL/GenBank/DDBJ databases">
        <title>Genome sequence of Thiobacillaceae bacterium LSR1, a sulfur-oxidizing bacterium isolated from freshwater sediment.</title>
        <authorList>
            <person name="Li S."/>
        </authorList>
    </citation>
    <scope>NUCLEOTIDE SEQUENCE [LARGE SCALE GENOMIC DNA]</scope>
    <source>
        <strain evidence="3 4">LSR1</strain>
    </source>
</reference>
<dbReference type="Pfam" id="PF13614">
    <property type="entry name" value="AAA_31"/>
    <property type="match status" value="1"/>
</dbReference>
<keyword evidence="4" id="KW-1185">Reference proteome</keyword>
<dbReference type="InterPro" id="IPR027417">
    <property type="entry name" value="P-loop_NTPase"/>
</dbReference>
<dbReference type="InterPro" id="IPR025669">
    <property type="entry name" value="AAA_dom"/>
</dbReference>
<dbReference type="EMBL" id="SJZB01000042">
    <property type="protein sequence ID" value="TCJ12755.1"/>
    <property type="molecule type" value="Genomic_DNA"/>
</dbReference>
<proteinExistence type="predicted"/>
<dbReference type="SUPFAM" id="SSF52540">
    <property type="entry name" value="P-loop containing nucleoside triphosphate hydrolases"/>
    <property type="match status" value="1"/>
</dbReference>
<dbReference type="PANTHER" id="PTHR13696:SF52">
    <property type="entry name" value="PARA FAMILY PROTEIN CT_582"/>
    <property type="match status" value="1"/>
</dbReference>
<dbReference type="PANTHER" id="PTHR13696">
    <property type="entry name" value="P-LOOP CONTAINING NUCLEOSIDE TRIPHOSPHATE HYDROLASE"/>
    <property type="match status" value="1"/>
</dbReference>
<dbReference type="Proteomes" id="UP000295443">
    <property type="component" value="Unassembled WGS sequence"/>
</dbReference>
<dbReference type="AlphaFoldDB" id="A0A4R1B882"/>
<evidence type="ECO:0000313" key="3">
    <source>
        <dbReference type="EMBL" id="TCJ12755.1"/>
    </source>
</evidence>
<protein>
    <submittedName>
        <fullName evidence="3">ParA family protein</fullName>
    </submittedName>
</protein>
<organism evidence="3 4">
    <name type="scientific">Parasulfuritortus cantonensis</name>
    <dbReference type="NCBI Taxonomy" id="2528202"/>
    <lineage>
        <taxon>Bacteria</taxon>
        <taxon>Pseudomonadati</taxon>
        <taxon>Pseudomonadota</taxon>
        <taxon>Betaproteobacteria</taxon>
        <taxon>Nitrosomonadales</taxon>
        <taxon>Thiobacillaceae</taxon>
        <taxon>Parasulfuritortus</taxon>
    </lineage>
</organism>
<dbReference type="Gene3D" id="3.40.50.300">
    <property type="entry name" value="P-loop containing nucleotide triphosphate hydrolases"/>
    <property type="match status" value="1"/>
</dbReference>
<accession>A0A4R1B882</accession>
<feature type="coiled-coil region" evidence="1">
    <location>
        <begin position="157"/>
        <end position="201"/>
    </location>
</feature>
<feature type="domain" description="AAA" evidence="2">
    <location>
        <begin position="1"/>
        <end position="175"/>
    </location>
</feature>
<keyword evidence="1" id="KW-0175">Coiled coil</keyword>
<comment type="caution">
    <text evidence="3">The sequence shown here is derived from an EMBL/GenBank/DDBJ whole genome shotgun (WGS) entry which is preliminary data.</text>
</comment>
<dbReference type="OrthoDB" id="5288747at2"/>
<evidence type="ECO:0000259" key="2">
    <source>
        <dbReference type="Pfam" id="PF13614"/>
    </source>
</evidence>
<evidence type="ECO:0000256" key="1">
    <source>
        <dbReference type="SAM" id="Coils"/>
    </source>
</evidence>